<dbReference type="EMBL" id="FUYH01000008">
    <property type="protein sequence ID" value="SKA87969.1"/>
    <property type="molecule type" value="Genomic_DNA"/>
</dbReference>
<dbReference type="CDD" id="cd22231">
    <property type="entry name" value="RHH_NikR_HicB-like"/>
    <property type="match status" value="1"/>
</dbReference>
<protein>
    <submittedName>
        <fullName evidence="2">CopG family transcriptional regulator / antitoxin EndoAI</fullName>
    </submittedName>
</protein>
<sequence length="114" mass="12786">MNLGGKKMTDSKKIVVSLPKNLVDEFDELVNCKSGKNRSQFIREAVILYIKERKQMNMKELMKKGYEEMAAINCELSELGIAADCVELAKYEAGLAESDSIDGTGGEKRRYILC</sequence>
<dbReference type="GO" id="GO:0006355">
    <property type="term" value="P:regulation of DNA-templated transcription"/>
    <property type="evidence" value="ECO:0007669"/>
    <property type="project" value="InterPro"/>
</dbReference>
<keyword evidence="3" id="KW-1185">Reference proteome</keyword>
<evidence type="ECO:0000313" key="3">
    <source>
        <dbReference type="Proteomes" id="UP000190105"/>
    </source>
</evidence>
<gene>
    <name evidence="2" type="ORF">SAMN05443428_10890</name>
</gene>
<feature type="domain" description="Ribbon-helix-helix protein CopG" evidence="1">
    <location>
        <begin position="14"/>
        <end position="52"/>
    </location>
</feature>
<name>A0A1T4XER4_9CLOT</name>
<dbReference type="Pfam" id="PF01402">
    <property type="entry name" value="RHH_1"/>
    <property type="match status" value="1"/>
</dbReference>
<dbReference type="InterPro" id="IPR013321">
    <property type="entry name" value="Arc_rbn_hlx_hlx"/>
</dbReference>
<dbReference type="STRING" id="1147123.SAMN05443428_10890"/>
<dbReference type="AlphaFoldDB" id="A0A1T4XER4"/>
<dbReference type="InterPro" id="IPR010985">
    <property type="entry name" value="Ribbon_hlx_hlx"/>
</dbReference>
<dbReference type="SUPFAM" id="SSF47598">
    <property type="entry name" value="Ribbon-helix-helix"/>
    <property type="match status" value="1"/>
</dbReference>
<evidence type="ECO:0000313" key="2">
    <source>
        <dbReference type="EMBL" id="SKA87969.1"/>
    </source>
</evidence>
<organism evidence="2 3">
    <name type="scientific">Caloramator quimbayensis</name>
    <dbReference type="NCBI Taxonomy" id="1147123"/>
    <lineage>
        <taxon>Bacteria</taxon>
        <taxon>Bacillati</taxon>
        <taxon>Bacillota</taxon>
        <taxon>Clostridia</taxon>
        <taxon>Eubacteriales</taxon>
        <taxon>Clostridiaceae</taxon>
        <taxon>Caloramator</taxon>
    </lineage>
</organism>
<dbReference type="Gene3D" id="1.10.1220.10">
    <property type="entry name" value="Met repressor-like"/>
    <property type="match status" value="1"/>
</dbReference>
<proteinExistence type="predicted"/>
<dbReference type="Proteomes" id="UP000190105">
    <property type="component" value="Unassembled WGS sequence"/>
</dbReference>
<reference evidence="3" key="1">
    <citation type="submission" date="2017-02" db="EMBL/GenBank/DDBJ databases">
        <authorList>
            <person name="Varghese N."/>
            <person name="Submissions S."/>
        </authorList>
    </citation>
    <scope>NUCLEOTIDE SEQUENCE [LARGE SCALE GENOMIC DNA]</scope>
    <source>
        <strain evidence="3">USBA 833</strain>
    </source>
</reference>
<dbReference type="InterPro" id="IPR002145">
    <property type="entry name" value="CopG"/>
</dbReference>
<evidence type="ECO:0000259" key="1">
    <source>
        <dbReference type="Pfam" id="PF01402"/>
    </source>
</evidence>
<accession>A0A1T4XER4</accession>